<dbReference type="FunFam" id="3.40.309.10:FF:000012">
    <property type="entry name" value="Betaine aldehyde dehydrogenase"/>
    <property type="match status" value="1"/>
</dbReference>
<dbReference type="Gene3D" id="3.40.309.10">
    <property type="entry name" value="Aldehyde Dehydrogenase, Chain A, domain 2"/>
    <property type="match status" value="1"/>
</dbReference>
<dbReference type="OrthoDB" id="310895at2759"/>
<accession>A0A3D8SPW6</accession>
<feature type="active site" evidence="5">
    <location>
        <position position="248"/>
    </location>
</feature>
<dbReference type="InterPro" id="IPR015590">
    <property type="entry name" value="Aldehyde_DH_dom"/>
</dbReference>
<dbReference type="InterPro" id="IPR029510">
    <property type="entry name" value="Ald_DH_CS_GLU"/>
</dbReference>
<evidence type="ECO:0000256" key="3">
    <source>
        <dbReference type="ARBA" id="ARBA00024226"/>
    </source>
</evidence>
<dbReference type="PROSITE" id="PS00687">
    <property type="entry name" value="ALDEHYDE_DEHYDR_GLU"/>
    <property type="match status" value="1"/>
</dbReference>
<evidence type="ECO:0000256" key="6">
    <source>
        <dbReference type="RuleBase" id="RU003345"/>
    </source>
</evidence>
<dbReference type="Pfam" id="PF00171">
    <property type="entry name" value="Aldedh"/>
    <property type="match status" value="1"/>
</dbReference>
<dbReference type="EMBL" id="PDLM01000001">
    <property type="protein sequence ID" value="RDW88355.1"/>
    <property type="molecule type" value="Genomic_DNA"/>
</dbReference>
<dbReference type="STRING" id="1849047.A0A3D8SPW6"/>
<dbReference type="InterPro" id="IPR016162">
    <property type="entry name" value="Ald_DH_N"/>
</dbReference>
<comment type="similarity">
    <text evidence="1 6">Belongs to the aldehyde dehydrogenase family.</text>
</comment>
<dbReference type="Gene3D" id="3.40.605.10">
    <property type="entry name" value="Aldehyde Dehydrogenase, Chain A, domain 1"/>
    <property type="match status" value="1"/>
</dbReference>
<reference evidence="8 9" key="1">
    <citation type="journal article" date="2018" name="IMA Fungus">
        <title>IMA Genome-F 9: Draft genome sequence of Annulohypoxylon stygium, Aspergillus mulundensis, Berkeleyomyces basicola (syn. Thielaviopsis basicola), Ceratocystis smalleyi, two Cercospora beticola strains, Coleophoma cylindrospora, Fusarium fracticaudum, Phialophora cf. hyalina, and Morchella septimelata.</title>
        <authorList>
            <person name="Wingfield B.D."/>
            <person name="Bills G.F."/>
            <person name="Dong Y."/>
            <person name="Huang W."/>
            <person name="Nel W.J."/>
            <person name="Swalarsk-Parry B.S."/>
            <person name="Vaghefi N."/>
            <person name="Wilken P.M."/>
            <person name="An Z."/>
            <person name="de Beer Z.W."/>
            <person name="De Vos L."/>
            <person name="Chen L."/>
            <person name="Duong T.A."/>
            <person name="Gao Y."/>
            <person name="Hammerbacher A."/>
            <person name="Kikkert J.R."/>
            <person name="Li Y."/>
            <person name="Li H."/>
            <person name="Li K."/>
            <person name="Li Q."/>
            <person name="Liu X."/>
            <person name="Ma X."/>
            <person name="Naidoo K."/>
            <person name="Pethybridge S.J."/>
            <person name="Sun J."/>
            <person name="Steenkamp E.T."/>
            <person name="van der Nest M.A."/>
            <person name="van Wyk S."/>
            <person name="Wingfield M.J."/>
            <person name="Xiong C."/>
            <person name="Yue Q."/>
            <person name="Zhang X."/>
        </authorList>
    </citation>
    <scope>NUCLEOTIDE SEQUENCE [LARGE SCALE GENOMIC DNA]</scope>
    <source>
        <strain evidence="8 9">BP6252</strain>
    </source>
</reference>
<sequence>MAEPIETRLFINGKFVPSTSNGTFDLVSTKTGDHVAKVHDATKEDVDLAVAAAKSAFPSWSSLSPAERGKPLARLAQLVLEAKDELAYLEALSTGRPVSTYFDAYYANTFFDYFAQAAYPQGESSMNTPGYMNLVLRQPFGVVAAITTWNVPVVYLAQRVAPAVAAGNTIVLKSSEKAPLTSAKMAALISQAGFPPGVINILSGRGECGSAIAHHMDIRVLSFVGSSRVGRAIQRASADSNLKNVIFELGGKSPAIIFEDADLEAAAKDTENSINFLSGQTCFANSRIYVQKSIADAFLAKYKQLAELRVDGDPTDPTINYGPLADGAQSQVVEKYIKLGRETGKELTSVQSKSPEDNFFKPVIFLEQPEDAVVMKEEIFGPVVCINTFETEAEAIAKANDSELGLYAAVYTKDLDRAVRVSTMLEAGMVGVNCTSPTAKGMELPFGGYKGSGIGRVSMLHSMDDFLETKSVFIKVAGI</sequence>
<keyword evidence="2 6" id="KW-0560">Oxidoreductase</keyword>
<protein>
    <recommendedName>
        <fullName evidence="3">aldehyde dehydrogenase (NAD(+))</fullName>
        <ecNumber evidence="3">1.2.1.3</ecNumber>
    </recommendedName>
</protein>
<evidence type="ECO:0000256" key="5">
    <source>
        <dbReference type="PROSITE-ProRule" id="PRU10007"/>
    </source>
</evidence>
<dbReference type="PANTHER" id="PTHR11699">
    <property type="entry name" value="ALDEHYDE DEHYDROGENASE-RELATED"/>
    <property type="match status" value="1"/>
</dbReference>
<dbReference type="InterPro" id="IPR016163">
    <property type="entry name" value="Ald_DH_C"/>
</dbReference>
<feature type="domain" description="Aldehyde dehydrogenase" evidence="7">
    <location>
        <begin position="15"/>
        <end position="472"/>
    </location>
</feature>
<evidence type="ECO:0000313" key="9">
    <source>
        <dbReference type="Proteomes" id="UP000256645"/>
    </source>
</evidence>
<dbReference type="FunFam" id="3.40.605.10:FF:000007">
    <property type="entry name" value="NAD/NADP-dependent betaine aldehyde dehydrogenase"/>
    <property type="match status" value="1"/>
</dbReference>
<dbReference type="GO" id="GO:0004029">
    <property type="term" value="F:aldehyde dehydrogenase (NAD+) activity"/>
    <property type="evidence" value="ECO:0007669"/>
    <property type="project" value="UniProtKB-EC"/>
</dbReference>
<evidence type="ECO:0000256" key="4">
    <source>
        <dbReference type="ARBA" id="ARBA00049194"/>
    </source>
</evidence>
<evidence type="ECO:0000259" key="7">
    <source>
        <dbReference type="Pfam" id="PF00171"/>
    </source>
</evidence>
<evidence type="ECO:0000313" key="8">
    <source>
        <dbReference type="EMBL" id="RDW88355.1"/>
    </source>
</evidence>
<dbReference type="AlphaFoldDB" id="A0A3D8SPW6"/>
<proteinExistence type="inferred from homology"/>
<evidence type="ECO:0000256" key="1">
    <source>
        <dbReference type="ARBA" id="ARBA00009986"/>
    </source>
</evidence>
<dbReference type="Proteomes" id="UP000256645">
    <property type="component" value="Unassembled WGS sequence"/>
</dbReference>
<gene>
    <name evidence="8" type="ORF">BP6252_00387</name>
</gene>
<name>A0A3D8SPW6_9HELO</name>
<dbReference type="SUPFAM" id="SSF53720">
    <property type="entry name" value="ALDH-like"/>
    <property type="match status" value="1"/>
</dbReference>
<dbReference type="EC" id="1.2.1.3" evidence="3"/>
<comment type="caution">
    <text evidence="8">The sequence shown here is derived from an EMBL/GenBank/DDBJ whole genome shotgun (WGS) entry which is preliminary data.</text>
</comment>
<organism evidence="8 9">
    <name type="scientific">Coleophoma cylindrospora</name>
    <dbReference type="NCBI Taxonomy" id="1849047"/>
    <lineage>
        <taxon>Eukaryota</taxon>
        <taxon>Fungi</taxon>
        <taxon>Dikarya</taxon>
        <taxon>Ascomycota</taxon>
        <taxon>Pezizomycotina</taxon>
        <taxon>Leotiomycetes</taxon>
        <taxon>Helotiales</taxon>
        <taxon>Dermateaceae</taxon>
        <taxon>Coleophoma</taxon>
    </lineage>
</organism>
<comment type="catalytic activity">
    <reaction evidence="4">
        <text>an aldehyde + NAD(+) + H2O = a carboxylate + NADH + 2 H(+)</text>
        <dbReference type="Rhea" id="RHEA:16185"/>
        <dbReference type="ChEBI" id="CHEBI:15377"/>
        <dbReference type="ChEBI" id="CHEBI:15378"/>
        <dbReference type="ChEBI" id="CHEBI:17478"/>
        <dbReference type="ChEBI" id="CHEBI:29067"/>
        <dbReference type="ChEBI" id="CHEBI:57540"/>
        <dbReference type="ChEBI" id="CHEBI:57945"/>
        <dbReference type="EC" id="1.2.1.3"/>
    </reaction>
</comment>
<keyword evidence="9" id="KW-1185">Reference proteome</keyword>
<dbReference type="InterPro" id="IPR016161">
    <property type="entry name" value="Ald_DH/histidinol_DH"/>
</dbReference>
<evidence type="ECO:0000256" key="2">
    <source>
        <dbReference type="ARBA" id="ARBA00023002"/>
    </source>
</evidence>